<evidence type="ECO:0000313" key="1">
    <source>
        <dbReference type="EMBL" id="HBH2619142.1"/>
    </source>
</evidence>
<dbReference type="RefSeq" id="WP_071599195.1">
    <property type="nucleotide sequence ID" value="NZ_AP025558.1"/>
</dbReference>
<dbReference type="InterPro" id="IPR010982">
    <property type="entry name" value="Lambda_DNA-bd_dom_sf"/>
</dbReference>
<organism evidence="1 2">
    <name type="scientific">Clostridioides difficile</name>
    <name type="common">Peptoclostridium difficile</name>
    <dbReference type="NCBI Taxonomy" id="1496"/>
    <lineage>
        <taxon>Bacteria</taxon>
        <taxon>Bacillati</taxon>
        <taxon>Bacillota</taxon>
        <taxon>Clostridia</taxon>
        <taxon>Peptostreptococcales</taxon>
        <taxon>Peptostreptococcaceae</taxon>
        <taxon>Clostridioides</taxon>
    </lineage>
</organism>
<dbReference type="SUPFAM" id="SSF47413">
    <property type="entry name" value="lambda repressor-like DNA-binding domains"/>
    <property type="match status" value="1"/>
</dbReference>
<dbReference type="PROSITE" id="PS50943">
    <property type="entry name" value="HTH_CROC1"/>
    <property type="match status" value="1"/>
</dbReference>
<dbReference type="Gene3D" id="1.10.260.40">
    <property type="entry name" value="lambda repressor-like DNA-binding domains"/>
    <property type="match status" value="1"/>
</dbReference>
<accession>A0A9P3YNR6</accession>
<proteinExistence type="predicted"/>
<dbReference type="Proteomes" id="UP000879542">
    <property type="component" value="Unassembled WGS sequence"/>
</dbReference>
<gene>
    <name evidence="1" type="ORF">KRQ00_000874</name>
</gene>
<dbReference type="Pfam" id="PF01381">
    <property type="entry name" value="HTH_3"/>
    <property type="match status" value="1"/>
</dbReference>
<name>A0A9P3YNR6_CLODI</name>
<dbReference type="AlphaFoldDB" id="A0A9P3YNR6"/>
<sequence length="127" mass="14562">MSQKELAKKIGVSTSQLIKIISRKTRMVSSGILIGVADIFKFGLSEDIIKELVIGAVDVEILNRLMEHKNFQCLINLMRIYSQDMVDLGDMERNQFIDMVTIFLSNLMKESPKYYTEVRKELTDGIK</sequence>
<protein>
    <submittedName>
        <fullName evidence="1">Helix-turn-helix transcriptional regulator</fullName>
    </submittedName>
</protein>
<comment type="caution">
    <text evidence="1">The sequence shown here is derived from an EMBL/GenBank/DDBJ whole genome shotgun (WGS) entry which is preliminary data.</text>
</comment>
<reference evidence="1" key="2">
    <citation type="submission" date="2021-06" db="EMBL/GenBank/DDBJ databases">
        <authorList>
            <consortium name="NCBI Pathogen Detection Project"/>
        </authorList>
    </citation>
    <scope>NUCLEOTIDE SEQUENCE</scope>
    <source>
        <strain evidence="1">Clostridioides</strain>
    </source>
</reference>
<dbReference type="CDD" id="cd00093">
    <property type="entry name" value="HTH_XRE"/>
    <property type="match status" value="1"/>
</dbReference>
<dbReference type="InterPro" id="IPR001387">
    <property type="entry name" value="Cro/C1-type_HTH"/>
</dbReference>
<dbReference type="EMBL" id="DAEQIJ010000003">
    <property type="protein sequence ID" value="HBH2619142.1"/>
    <property type="molecule type" value="Genomic_DNA"/>
</dbReference>
<reference evidence="1" key="1">
    <citation type="journal article" date="2018" name="Genome Biol.">
        <title>SKESA: strategic k-mer extension for scrupulous assemblies.</title>
        <authorList>
            <person name="Souvorov A."/>
            <person name="Agarwala R."/>
            <person name="Lipman D.J."/>
        </authorList>
    </citation>
    <scope>NUCLEOTIDE SEQUENCE</scope>
    <source>
        <strain evidence="1">Clostridioides</strain>
    </source>
</reference>
<dbReference type="GO" id="GO:0003677">
    <property type="term" value="F:DNA binding"/>
    <property type="evidence" value="ECO:0007669"/>
    <property type="project" value="InterPro"/>
</dbReference>
<evidence type="ECO:0000313" key="2">
    <source>
        <dbReference type="Proteomes" id="UP000879542"/>
    </source>
</evidence>